<dbReference type="Pfam" id="PF03559">
    <property type="entry name" value="Hexose_dehydrat"/>
    <property type="match status" value="2"/>
</dbReference>
<proteinExistence type="predicted"/>
<dbReference type="EMBL" id="VFML01000001">
    <property type="protein sequence ID" value="TQJ01624.1"/>
    <property type="molecule type" value="Genomic_DNA"/>
</dbReference>
<dbReference type="InterPro" id="IPR005212">
    <property type="entry name" value="EvaA-like"/>
</dbReference>
<evidence type="ECO:0000313" key="2">
    <source>
        <dbReference type="EMBL" id="TQJ01624.1"/>
    </source>
</evidence>
<feature type="domain" description="dTDP-4-dehydro-6-deoxy-alpha-D-glucopyranose 2,3-dehydratase" evidence="1">
    <location>
        <begin position="262"/>
        <end position="459"/>
    </location>
</feature>
<dbReference type="InterPro" id="IPR038153">
    <property type="entry name" value="EvaA-like_sf"/>
</dbReference>
<sequence length="460" mass="51801">MFEPELSRAFLASSLTSDTAETPDPDGFLKERSESATYCVEEVPLDALPGWRSDEAIWHESSRFFTVEGVSVRTNFGPTPKWSQPIIVQSEIGILGILVRRISGVYHFLMQAKMEPGNSDLVQFAATVQATPSNYQRVHGGRSTPYLDYFLEHARRRLVFDQLLSEHGAWYLHKRNRNMIVEVPEDEHLLVAEDFTWLTLGQLRHQLQRGGRVNMNARTVLSGISYAMADGLAADDKFRDSFHRQVVESHTRGGGDAEVSAAITWFVDQKAKYMLDVRRIPLDAMDNWVRGTDSIRHRDDRHFRIVGMSVTATSREVNTWSQPMLEPTPGNIVALLCQRRSGILHVLVQAMAQPGLTDRLELAATVHLSPGNYTRSGDHPPLAEYVNAPESWVRVNAAQSEDGGRFLHADTTHLVVDVPEDHVVEAPDNYRWMTLGLLSRLIRSGYYVSIEARSLIACLL</sequence>
<protein>
    <submittedName>
        <fullName evidence="2">Oxidase EvaA</fullName>
    </submittedName>
</protein>
<evidence type="ECO:0000259" key="1">
    <source>
        <dbReference type="Pfam" id="PF03559"/>
    </source>
</evidence>
<name>A0A542DEY6_AMYCI</name>
<dbReference type="AlphaFoldDB" id="A0A542DEY6"/>
<dbReference type="Proteomes" id="UP000320876">
    <property type="component" value="Unassembled WGS sequence"/>
</dbReference>
<dbReference type="Gene3D" id="3.90.79.40">
    <property type="entry name" value="EvaA sugar 2,3-dehydratase subunit"/>
    <property type="match status" value="2"/>
</dbReference>
<dbReference type="GO" id="GO:0016829">
    <property type="term" value="F:lyase activity"/>
    <property type="evidence" value="ECO:0007669"/>
    <property type="project" value="InterPro"/>
</dbReference>
<evidence type="ECO:0000313" key="3">
    <source>
        <dbReference type="Proteomes" id="UP000320876"/>
    </source>
</evidence>
<reference evidence="2 3" key="1">
    <citation type="submission" date="2019-06" db="EMBL/GenBank/DDBJ databases">
        <title>Sequencing the genomes of 1000 actinobacteria strains.</title>
        <authorList>
            <person name="Klenk H.-P."/>
        </authorList>
    </citation>
    <scope>NUCLEOTIDE SEQUENCE [LARGE SCALE GENOMIC DNA]</scope>
    <source>
        <strain evidence="2 3">DSM 45679</strain>
    </source>
</reference>
<gene>
    <name evidence="2" type="ORF">FB471_1319</name>
</gene>
<accession>A0A542DEY6</accession>
<organism evidence="2 3">
    <name type="scientific">Amycolatopsis cihanbeyliensis</name>
    <dbReference type="NCBI Taxonomy" id="1128664"/>
    <lineage>
        <taxon>Bacteria</taxon>
        <taxon>Bacillati</taxon>
        <taxon>Actinomycetota</taxon>
        <taxon>Actinomycetes</taxon>
        <taxon>Pseudonocardiales</taxon>
        <taxon>Pseudonocardiaceae</taxon>
        <taxon>Amycolatopsis</taxon>
    </lineage>
</organism>
<dbReference type="RefSeq" id="WP_170220731.1">
    <property type="nucleotide sequence ID" value="NZ_VFML01000001.1"/>
</dbReference>
<keyword evidence="3" id="KW-1185">Reference proteome</keyword>
<comment type="caution">
    <text evidence="2">The sequence shown here is derived from an EMBL/GenBank/DDBJ whole genome shotgun (WGS) entry which is preliminary data.</text>
</comment>
<feature type="domain" description="dTDP-4-dehydro-6-deoxy-alpha-D-glucopyranose 2,3-dehydratase" evidence="1">
    <location>
        <begin position="28"/>
        <end position="223"/>
    </location>
</feature>